<feature type="compositionally biased region" description="Basic and acidic residues" evidence="6">
    <location>
        <begin position="685"/>
        <end position="702"/>
    </location>
</feature>
<feature type="region of interest" description="Disordered" evidence="6">
    <location>
        <begin position="337"/>
        <end position="462"/>
    </location>
</feature>
<dbReference type="STRING" id="6573.A0A210PPE6"/>
<dbReference type="InterPro" id="IPR017455">
    <property type="entry name" value="Znf_FYVE-rel"/>
</dbReference>
<feature type="region of interest" description="Disordered" evidence="6">
    <location>
        <begin position="899"/>
        <end position="945"/>
    </location>
</feature>
<feature type="compositionally biased region" description="Polar residues" evidence="6">
    <location>
        <begin position="431"/>
        <end position="444"/>
    </location>
</feature>
<gene>
    <name evidence="8" type="ORF">KP79_PYT17274</name>
</gene>
<dbReference type="SMART" id="SM00064">
    <property type="entry name" value="FYVE"/>
    <property type="match status" value="1"/>
</dbReference>
<sequence length="1019" mass="112696">MNSLRRWLYKPKKTDTSLLAKFFFADEELNFVAAELDSFDGRKDPERCTTLVNKLRNCQDKVLVITQKVIDEAVGNQKASRDYRVKFPDDVQQENLAGQLWFGAECLAAGSSIMNREVESASMRPLARALTKNLDSLRTLLREQCLRNINSYTERIKEALIIFDKLFAEFELRYVSAMVPVKSMKDYDLLQEITVLFSETVQRALKQKLLSQDMIDDYDPALMFTIPRLAMISGLLVFPEGPLNPDMQPSNMSEMFRPFQTLLLKIRDLLYTLSQRELLALEKALCSADEPETSTSTLTSRISQTDAGFEDSLDPTGSSLFPDGSVKLEDLGNILHHTSNSGSPVTPITPVIDPGTSDFPVFPSTSQSMGQYNTQDQDASPTGTLISSLEEKDESFNSSLNKSESRDSGLHSENVSTSDTVLVDTGAVVNVSDTNSSDQASGYASSDGRSHDKTSTSSAGDDAQNVCMKSCCFPENDVYVLCRHILDEMIDQVLEGLSEQSPQFKRHHSCPYNLDFEIPRISITELHPDNQPAGSKEMDFDFDPDESSDRQKLYDSNWENCESPANSSNYFDMSGPCDKDQNVSSARICNDKTCDNCSTPSNSTVPCANTCDIYVACPSCSKKRLRCDTGNGSSGDTSSSDSSGSGISVENICNCDQGPVNSADSDCSLSDHVCNCDPGTGGSLSRHDASGHDTDNTCDHTPRSTCQHSSERPSSSTFGHSQSSNRADHSPARIAGVSSENRTLVDRPRSPLPRPNRSSIHTKTKVVVDSGPRDQTASTSGSNTLEMPRIQRLRYTDSVSSSYSSCLSNNENEWDSSEGSSETSSYNSECPDEEEIALAIQAAEIASRTEARSRFSSSGDLIHRLFVCIAGVADQLQTNYAGDLRHILKCVFAMNSSEPPSVEEHQGKSTSPRIIHTGVQDPPREHRHRSTPHRHRHRRTRVREPPSWVPDDHTIICTSCKTPFTFVRRRHHCRNCGKIFCSRCSANAVPLPHYGQINPVRVCNRCFMFQVTPFTVASE</sequence>
<evidence type="ECO:0000313" key="9">
    <source>
        <dbReference type="Proteomes" id="UP000242188"/>
    </source>
</evidence>
<keyword evidence="2" id="KW-0479">Metal-binding</keyword>
<dbReference type="PANTHER" id="PTHR46465">
    <property type="entry name" value="LATERAL SIGNALING TARGET PROTEIN 2 HOMOLOG"/>
    <property type="match status" value="1"/>
</dbReference>
<feature type="domain" description="FYVE-type" evidence="7">
    <location>
        <begin position="951"/>
        <end position="1007"/>
    </location>
</feature>
<comment type="similarity">
    <text evidence="1">Belongs to the lst-2 family.</text>
</comment>
<feature type="compositionally biased region" description="Polar residues" evidence="6">
    <location>
        <begin position="703"/>
        <end position="725"/>
    </location>
</feature>
<dbReference type="InterPro" id="IPR043269">
    <property type="entry name" value="FYVE_LST2"/>
</dbReference>
<protein>
    <submittedName>
        <fullName evidence="8">Lateral signaling target protein 2-like</fullName>
    </submittedName>
</protein>
<feature type="region of interest" description="Disordered" evidence="6">
    <location>
        <begin position="527"/>
        <end position="550"/>
    </location>
</feature>
<evidence type="ECO:0000256" key="1">
    <source>
        <dbReference type="ARBA" id="ARBA00008755"/>
    </source>
</evidence>
<organism evidence="8 9">
    <name type="scientific">Mizuhopecten yessoensis</name>
    <name type="common">Japanese scallop</name>
    <name type="synonym">Patinopecten yessoensis</name>
    <dbReference type="NCBI Taxonomy" id="6573"/>
    <lineage>
        <taxon>Eukaryota</taxon>
        <taxon>Metazoa</taxon>
        <taxon>Spiralia</taxon>
        <taxon>Lophotrochozoa</taxon>
        <taxon>Mollusca</taxon>
        <taxon>Bivalvia</taxon>
        <taxon>Autobranchia</taxon>
        <taxon>Pteriomorphia</taxon>
        <taxon>Pectinida</taxon>
        <taxon>Pectinoidea</taxon>
        <taxon>Pectinidae</taxon>
        <taxon>Mizuhopecten</taxon>
    </lineage>
</organism>
<dbReference type="SUPFAM" id="SSF57903">
    <property type="entry name" value="FYVE/PHD zinc finger"/>
    <property type="match status" value="1"/>
</dbReference>
<evidence type="ECO:0000256" key="3">
    <source>
        <dbReference type="ARBA" id="ARBA00022771"/>
    </source>
</evidence>
<evidence type="ECO:0000313" key="8">
    <source>
        <dbReference type="EMBL" id="OWF38353.1"/>
    </source>
</evidence>
<dbReference type="EMBL" id="NEDP02005569">
    <property type="protein sequence ID" value="OWF38353.1"/>
    <property type="molecule type" value="Genomic_DNA"/>
</dbReference>
<dbReference type="InterPro" id="IPR000306">
    <property type="entry name" value="Znf_FYVE"/>
</dbReference>
<dbReference type="CDD" id="cd15731">
    <property type="entry name" value="FYVE_LST2"/>
    <property type="match status" value="1"/>
</dbReference>
<name>A0A210PPE6_MIZYE</name>
<dbReference type="Pfam" id="PF01363">
    <property type="entry name" value="FYVE"/>
    <property type="match status" value="1"/>
</dbReference>
<keyword evidence="3 5" id="KW-0863">Zinc-finger</keyword>
<feature type="compositionally biased region" description="Low complexity" evidence="6">
    <location>
        <begin position="817"/>
        <end position="829"/>
    </location>
</feature>
<dbReference type="AlphaFoldDB" id="A0A210PPE6"/>
<comment type="caution">
    <text evidence="8">The sequence shown here is derived from an EMBL/GenBank/DDBJ whole genome shotgun (WGS) entry which is preliminary data.</text>
</comment>
<reference evidence="8 9" key="1">
    <citation type="journal article" date="2017" name="Nat. Ecol. Evol.">
        <title>Scallop genome provides insights into evolution of bilaterian karyotype and development.</title>
        <authorList>
            <person name="Wang S."/>
            <person name="Zhang J."/>
            <person name="Jiao W."/>
            <person name="Li J."/>
            <person name="Xun X."/>
            <person name="Sun Y."/>
            <person name="Guo X."/>
            <person name="Huan P."/>
            <person name="Dong B."/>
            <person name="Zhang L."/>
            <person name="Hu X."/>
            <person name="Sun X."/>
            <person name="Wang J."/>
            <person name="Zhao C."/>
            <person name="Wang Y."/>
            <person name="Wang D."/>
            <person name="Huang X."/>
            <person name="Wang R."/>
            <person name="Lv J."/>
            <person name="Li Y."/>
            <person name="Zhang Z."/>
            <person name="Liu B."/>
            <person name="Lu W."/>
            <person name="Hui Y."/>
            <person name="Liang J."/>
            <person name="Zhou Z."/>
            <person name="Hou R."/>
            <person name="Li X."/>
            <person name="Liu Y."/>
            <person name="Li H."/>
            <person name="Ning X."/>
            <person name="Lin Y."/>
            <person name="Zhao L."/>
            <person name="Xing Q."/>
            <person name="Dou J."/>
            <person name="Li Y."/>
            <person name="Mao J."/>
            <person name="Guo H."/>
            <person name="Dou H."/>
            <person name="Li T."/>
            <person name="Mu C."/>
            <person name="Jiang W."/>
            <person name="Fu Q."/>
            <person name="Fu X."/>
            <person name="Miao Y."/>
            <person name="Liu J."/>
            <person name="Yu Q."/>
            <person name="Li R."/>
            <person name="Liao H."/>
            <person name="Li X."/>
            <person name="Kong Y."/>
            <person name="Jiang Z."/>
            <person name="Chourrout D."/>
            <person name="Li R."/>
            <person name="Bao Z."/>
        </authorList>
    </citation>
    <scope>NUCLEOTIDE SEQUENCE [LARGE SCALE GENOMIC DNA]</scope>
    <source>
        <strain evidence="8 9">PY_sf001</strain>
    </source>
</reference>
<dbReference type="Proteomes" id="UP000242188">
    <property type="component" value="Unassembled WGS sequence"/>
</dbReference>
<dbReference type="Gene3D" id="3.30.40.10">
    <property type="entry name" value="Zinc/RING finger domain, C3HC4 (zinc finger)"/>
    <property type="match status" value="1"/>
</dbReference>
<proteinExistence type="inferred from homology"/>
<dbReference type="InterPro" id="IPR051118">
    <property type="entry name" value="LST-2"/>
</dbReference>
<dbReference type="OrthoDB" id="20035at2759"/>
<evidence type="ECO:0000256" key="6">
    <source>
        <dbReference type="SAM" id="MobiDB-lite"/>
    </source>
</evidence>
<feature type="region of interest" description="Disordered" evidence="6">
    <location>
        <begin position="685"/>
        <end position="791"/>
    </location>
</feature>
<feature type="compositionally biased region" description="Basic residues" evidence="6">
    <location>
        <begin position="925"/>
        <end position="941"/>
    </location>
</feature>
<evidence type="ECO:0000256" key="5">
    <source>
        <dbReference type="PROSITE-ProRule" id="PRU00091"/>
    </source>
</evidence>
<dbReference type="GO" id="GO:0031901">
    <property type="term" value="C:early endosome membrane"/>
    <property type="evidence" value="ECO:0007669"/>
    <property type="project" value="TreeGrafter"/>
</dbReference>
<dbReference type="InterPro" id="IPR011011">
    <property type="entry name" value="Znf_FYVE_PHD"/>
</dbReference>
<feature type="compositionally biased region" description="Polar residues" evidence="6">
    <location>
        <begin position="773"/>
        <end position="785"/>
    </location>
</feature>
<feature type="compositionally biased region" description="Polar residues" evidence="6">
    <location>
        <begin position="411"/>
        <end position="420"/>
    </location>
</feature>
<evidence type="ECO:0000256" key="4">
    <source>
        <dbReference type="ARBA" id="ARBA00022833"/>
    </source>
</evidence>
<keyword evidence="9" id="KW-1185">Reference proteome</keyword>
<feature type="compositionally biased region" description="Polar residues" evidence="6">
    <location>
        <begin position="363"/>
        <end position="387"/>
    </location>
</feature>
<dbReference type="GO" id="GO:0008270">
    <property type="term" value="F:zinc ion binding"/>
    <property type="evidence" value="ECO:0007669"/>
    <property type="project" value="UniProtKB-KW"/>
</dbReference>
<evidence type="ECO:0000259" key="7">
    <source>
        <dbReference type="PROSITE" id="PS50178"/>
    </source>
</evidence>
<dbReference type="PANTHER" id="PTHR46465:SF2">
    <property type="entry name" value="LATERAL SIGNALING TARGET PROTEIN 2 HOMOLOG"/>
    <property type="match status" value="1"/>
</dbReference>
<keyword evidence="4" id="KW-0862">Zinc</keyword>
<feature type="compositionally biased region" description="Polar residues" evidence="6">
    <location>
        <begin position="337"/>
        <end position="346"/>
    </location>
</feature>
<dbReference type="InterPro" id="IPR013083">
    <property type="entry name" value="Znf_RING/FYVE/PHD"/>
</dbReference>
<feature type="region of interest" description="Disordered" evidence="6">
    <location>
        <begin position="806"/>
        <end position="832"/>
    </location>
</feature>
<evidence type="ECO:0000256" key="2">
    <source>
        <dbReference type="ARBA" id="ARBA00022723"/>
    </source>
</evidence>
<dbReference type="PROSITE" id="PS50178">
    <property type="entry name" value="ZF_FYVE"/>
    <property type="match status" value="1"/>
</dbReference>
<accession>A0A210PPE6</accession>